<dbReference type="OrthoDB" id="1418407at2"/>
<dbReference type="Proteomes" id="UP000316008">
    <property type="component" value="Unassembled WGS sequence"/>
</dbReference>
<keyword evidence="1" id="KW-1133">Transmembrane helix</keyword>
<sequence>MSLENGELPLAARPRLKFIDMARSIAILMMLEGHFTGSALADKYRDDTNWLFSFWHNLHGLTSPLFFAVTGVVFVYLLSKNTDEPYFSNERVKKGFGRVRMLLFWGYFIQFDFITFIRDTGYGFEAYGKLKQASFFDMIGSWFHDILVPFFPTAYHAKAWIFTYHFSWLQAFHVLQSIGFGIFFLLLVFGIYKIIKKGPLYLYYLTAALIIFVIYGYMKEHIKLYGVSEGIKTVKDPQFFIPQGAPKFIQNMMYGEFSDFSFVRYSGYVLMGGMIGAIIRHYEKNVRLWWFGTTFILVGLFFNIAGQSLFHEIDQLTNWLGGSGCFENNSTGFARMGQVVMLLGTLMLIDANFKINAPLFLKMGQTTFPVYIVHVIILYAGIIGIGLDPEPWYHRQFNPWIAVSISAFFITVFVIMVKYIEPLTELYYKVFGIFYPKRKKKLRK</sequence>
<evidence type="ECO:0000313" key="4">
    <source>
        <dbReference type="Proteomes" id="UP000316008"/>
    </source>
</evidence>
<organism evidence="3 4">
    <name type="scientific">Fluviicola chungangensis</name>
    <dbReference type="NCBI Taxonomy" id="2597671"/>
    <lineage>
        <taxon>Bacteria</taxon>
        <taxon>Pseudomonadati</taxon>
        <taxon>Bacteroidota</taxon>
        <taxon>Flavobacteriia</taxon>
        <taxon>Flavobacteriales</taxon>
        <taxon>Crocinitomicaceae</taxon>
        <taxon>Fluviicola</taxon>
    </lineage>
</organism>
<accession>A0A556MYS0</accession>
<name>A0A556MYS0_9FLAO</name>
<reference evidence="3 4" key="1">
    <citation type="submission" date="2019-07" db="EMBL/GenBank/DDBJ databases">
        <authorList>
            <person name="Huq M.A."/>
        </authorList>
    </citation>
    <scope>NUCLEOTIDE SEQUENCE [LARGE SCALE GENOMIC DNA]</scope>
    <source>
        <strain evidence="3 4">MAH-3</strain>
    </source>
</reference>
<dbReference type="Pfam" id="PF01757">
    <property type="entry name" value="Acyl_transf_3"/>
    <property type="match status" value="1"/>
</dbReference>
<dbReference type="InterPro" id="IPR002656">
    <property type="entry name" value="Acyl_transf_3_dom"/>
</dbReference>
<feature type="transmembrane region" description="Helical" evidence="1">
    <location>
        <begin position="399"/>
        <end position="420"/>
    </location>
</feature>
<evidence type="ECO:0000256" key="1">
    <source>
        <dbReference type="SAM" id="Phobius"/>
    </source>
</evidence>
<feature type="transmembrane region" description="Helical" evidence="1">
    <location>
        <begin position="61"/>
        <end position="78"/>
    </location>
</feature>
<feature type="transmembrane region" description="Helical" evidence="1">
    <location>
        <begin position="201"/>
        <end position="218"/>
    </location>
</feature>
<comment type="caution">
    <text evidence="3">The sequence shown here is derived from an EMBL/GenBank/DDBJ whole genome shotgun (WGS) entry which is preliminary data.</text>
</comment>
<proteinExistence type="predicted"/>
<keyword evidence="1" id="KW-0472">Membrane</keyword>
<dbReference type="RefSeq" id="WP_144333191.1">
    <property type="nucleotide sequence ID" value="NZ_VLPL01000004.1"/>
</dbReference>
<evidence type="ECO:0000313" key="3">
    <source>
        <dbReference type="EMBL" id="TSJ45072.1"/>
    </source>
</evidence>
<protein>
    <submittedName>
        <fullName evidence="3">Acyltransferase</fullName>
    </submittedName>
</protein>
<dbReference type="EMBL" id="VLPL01000004">
    <property type="protein sequence ID" value="TSJ45072.1"/>
    <property type="molecule type" value="Genomic_DNA"/>
</dbReference>
<feature type="transmembrane region" description="Helical" evidence="1">
    <location>
        <begin position="168"/>
        <end position="189"/>
    </location>
</feature>
<keyword evidence="4" id="KW-1185">Reference proteome</keyword>
<feature type="transmembrane region" description="Helical" evidence="1">
    <location>
        <begin position="99"/>
        <end position="117"/>
    </location>
</feature>
<evidence type="ECO:0000259" key="2">
    <source>
        <dbReference type="Pfam" id="PF01757"/>
    </source>
</evidence>
<gene>
    <name evidence="3" type="ORF">FO442_10795</name>
</gene>
<dbReference type="GO" id="GO:0016747">
    <property type="term" value="F:acyltransferase activity, transferring groups other than amino-acyl groups"/>
    <property type="evidence" value="ECO:0007669"/>
    <property type="project" value="InterPro"/>
</dbReference>
<feature type="transmembrane region" description="Helical" evidence="1">
    <location>
        <begin position="370"/>
        <end position="387"/>
    </location>
</feature>
<keyword evidence="1" id="KW-0812">Transmembrane</keyword>
<feature type="transmembrane region" description="Helical" evidence="1">
    <location>
        <begin position="288"/>
        <end position="310"/>
    </location>
</feature>
<dbReference type="AlphaFoldDB" id="A0A556MYS0"/>
<feature type="transmembrane region" description="Helical" evidence="1">
    <location>
        <begin position="262"/>
        <end position="279"/>
    </location>
</feature>
<feature type="domain" description="Acyltransferase 3" evidence="2">
    <location>
        <begin position="17"/>
        <end position="417"/>
    </location>
</feature>
<keyword evidence="3" id="KW-0808">Transferase</keyword>
<keyword evidence="3" id="KW-0012">Acyltransferase</keyword>